<sequence length="245" mass="27168">MPNTTTIRVLALDIYGTILNTSSITSGIKQHVDISAEKAGQLSQLWRRYQLEYTWRLNSMGLYEPFDVVTRNSLKHAAAELQVKLSDDNIAALMDAYNQLVPFEDAVPALTELKRIPVVELIIFSNGTTEMVSTALHSSLPESLLPIPLHLVDSVKMYKPASVVYQSLLERVREAPETKRDAPDVWLVSGNPFDVTGARAAGLGAFWVDRSGKGWTDQLPLPENIGPMRIVRDLGEVVEIVRASQ</sequence>
<dbReference type="PRINTS" id="PR00413">
    <property type="entry name" value="HADHALOGNASE"/>
</dbReference>
<dbReference type="Pfam" id="PF00702">
    <property type="entry name" value="Hydrolase"/>
    <property type="match status" value="1"/>
</dbReference>
<dbReference type="SUPFAM" id="SSF56784">
    <property type="entry name" value="HAD-like"/>
    <property type="match status" value="1"/>
</dbReference>
<dbReference type="AlphaFoldDB" id="A0A165CX82"/>
<evidence type="ECO:0000256" key="1">
    <source>
        <dbReference type="ARBA" id="ARBA00008106"/>
    </source>
</evidence>
<evidence type="ECO:0000313" key="3">
    <source>
        <dbReference type="EMBL" id="KZT03644.1"/>
    </source>
</evidence>
<comment type="similarity">
    <text evidence="1">Belongs to the HAD-like hydrolase superfamily. S-2-haloalkanoic acid dehalogenase family.</text>
</comment>
<dbReference type="InterPro" id="IPR006439">
    <property type="entry name" value="HAD-SF_hydro_IA"/>
</dbReference>
<dbReference type="EMBL" id="KV427642">
    <property type="protein sequence ID" value="KZT03644.1"/>
    <property type="molecule type" value="Genomic_DNA"/>
</dbReference>
<gene>
    <name evidence="3" type="ORF">LAESUDRAFT_728923</name>
</gene>
<dbReference type="PANTHER" id="PTHR43316">
    <property type="entry name" value="HYDROLASE, HALOACID DELAHOGENASE-RELATED"/>
    <property type="match status" value="1"/>
</dbReference>
<dbReference type="InterPro" id="IPR036412">
    <property type="entry name" value="HAD-like_sf"/>
</dbReference>
<organism evidence="3 4">
    <name type="scientific">Laetiporus sulphureus 93-53</name>
    <dbReference type="NCBI Taxonomy" id="1314785"/>
    <lineage>
        <taxon>Eukaryota</taxon>
        <taxon>Fungi</taxon>
        <taxon>Dikarya</taxon>
        <taxon>Basidiomycota</taxon>
        <taxon>Agaricomycotina</taxon>
        <taxon>Agaricomycetes</taxon>
        <taxon>Polyporales</taxon>
        <taxon>Laetiporus</taxon>
    </lineage>
</organism>
<protein>
    <submittedName>
        <fullName evidence="3">Haloacid dehalogenase</fullName>
    </submittedName>
</protein>
<dbReference type="STRING" id="1314785.A0A165CX82"/>
<dbReference type="InterPro" id="IPR023198">
    <property type="entry name" value="PGP-like_dom2"/>
</dbReference>
<name>A0A165CX82_9APHY</name>
<evidence type="ECO:0000256" key="2">
    <source>
        <dbReference type="ARBA" id="ARBA00022801"/>
    </source>
</evidence>
<dbReference type="GeneID" id="63826571"/>
<dbReference type="InterPro" id="IPR006328">
    <property type="entry name" value="2-HAD"/>
</dbReference>
<reference evidence="3 4" key="1">
    <citation type="journal article" date="2016" name="Mol. Biol. Evol.">
        <title>Comparative Genomics of Early-Diverging Mushroom-Forming Fungi Provides Insights into the Origins of Lignocellulose Decay Capabilities.</title>
        <authorList>
            <person name="Nagy L.G."/>
            <person name="Riley R."/>
            <person name="Tritt A."/>
            <person name="Adam C."/>
            <person name="Daum C."/>
            <person name="Floudas D."/>
            <person name="Sun H."/>
            <person name="Yadav J.S."/>
            <person name="Pangilinan J."/>
            <person name="Larsson K.H."/>
            <person name="Matsuura K."/>
            <person name="Barry K."/>
            <person name="Labutti K."/>
            <person name="Kuo R."/>
            <person name="Ohm R.A."/>
            <person name="Bhattacharya S.S."/>
            <person name="Shirouzu T."/>
            <person name="Yoshinaga Y."/>
            <person name="Martin F.M."/>
            <person name="Grigoriev I.V."/>
            <person name="Hibbett D.S."/>
        </authorList>
    </citation>
    <scope>NUCLEOTIDE SEQUENCE [LARGE SCALE GENOMIC DNA]</scope>
    <source>
        <strain evidence="3 4">93-53</strain>
    </source>
</reference>
<dbReference type="Gene3D" id="3.40.50.1000">
    <property type="entry name" value="HAD superfamily/HAD-like"/>
    <property type="match status" value="1"/>
</dbReference>
<dbReference type="PANTHER" id="PTHR43316:SF3">
    <property type="entry name" value="HALOACID DEHALOGENASE, TYPE II (AFU_ORTHOLOGUE AFUA_2G07750)-RELATED"/>
    <property type="match status" value="1"/>
</dbReference>
<evidence type="ECO:0000313" key="4">
    <source>
        <dbReference type="Proteomes" id="UP000076871"/>
    </source>
</evidence>
<accession>A0A165CX82</accession>
<dbReference type="Gene3D" id="1.10.150.240">
    <property type="entry name" value="Putative phosphatase, domain 2"/>
    <property type="match status" value="1"/>
</dbReference>
<dbReference type="InterPro" id="IPR023214">
    <property type="entry name" value="HAD_sf"/>
</dbReference>
<dbReference type="InterPro" id="IPR051540">
    <property type="entry name" value="S-2-haloacid_dehalogenase"/>
</dbReference>
<dbReference type="NCBIfam" id="TIGR01428">
    <property type="entry name" value="HAD_type_II"/>
    <property type="match status" value="1"/>
</dbReference>
<dbReference type="SFLD" id="SFLDG01129">
    <property type="entry name" value="C1.5:_HAD__Beta-PGM__Phosphata"/>
    <property type="match status" value="1"/>
</dbReference>
<dbReference type="OrthoDB" id="3256520at2759"/>
<proteinExistence type="inferred from homology"/>
<dbReference type="Proteomes" id="UP000076871">
    <property type="component" value="Unassembled WGS sequence"/>
</dbReference>
<dbReference type="SFLD" id="SFLDS00003">
    <property type="entry name" value="Haloacid_Dehalogenase"/>
    <property type="match status" value="1"/>
</dbReference>
<keyword evidence="4" id="KW-1185">Reference proteome</keyword>
<dbReference type="GO" id="GO:0019120">
    <property type="term" value="F:hydrolase activity, acting on acid halide bonds, in C-halide compounds"/>
    <property type="evidence" value="ECO:0007669"/>
    <property type="project" value="InterPro"/>
</dbReference>
<dbReference type="InParanoid" id="A0A165CX82"/>
<dbReference type="RefSeq" id="XP_040761384.1">
    <property type="nucleotide sequence ID" value="XM_040909542.1"/>
</dbReference>
<dbReference type="GO" id="GO:0016791">
    <property type="term" value="F:phosphatase activity"/>
    <property type="evidence" value="ECO:0007669"/>
    <property type="project" value="UniProtKB-ARBA"/>
</dbReference>
<keyword evidence="2" id="KW-0378">Hydrolase</keyword>